<dbReference type="RefSeq" id="WP_117558017.1">
    <property type="nucleotide sequence ID" value="NZ_QSOV01000009.1"/>
</dbReference>
<name>A0A3E4GPR3_9FIRM</name>
<dbReference type="Pfam" id="PF14198">
    <property type="entry name" value="TnpV"/>
    <property type="match status" value="1"/>
</dbReference>
<gene>
    <name evidence="1" type="ORF">DXD67_09700</name>
</gene>
<dbReference type="InterPro" id="IPR026989">
    <property type="entry name" value="TnpV"/>
</dbReference>
<accession>A0A3E4GPR3</accession>
<evidence type="ECO:0000313" key="2">
    <source>
        <dbReference type="Proteomes" id="UP000260655"/>
    </source>
</evidence>
<feature type="non-terminal residue" evidence="1">
    <location>
        <position position="1"/>
    </location>
</feature>
<organism evidence="1 2">
    <name type="scientific">Coprococcus comes</name>
    <dbReference type="NCBI Taxonomy" id="410072"/>
    <lineage>
        <taxon>Bacteria</taxon>
        <taxon>Bacillati</taxon>
        <taxon>Bacillota</taxon>
        <taxon>Clostridia</taxon>
        <taxon>Lachnospirales</taxon>
        <taxon>Lachnospiraceae</taxon>
        <taxon>Coprococcus</taxon>
    </lineage>
</organism>
<dbReference type="Proteomes" id="UP000260655">
    <property type="component" value="Unassembled WGS sequence"/>
</dbReference>
<dbReference type="EMBL" id="QSOV01000009">
    <property type="protein sequence ID" value="RGJ22969.1"/>
    <property type="molecule type" value="Genomic_DNA"/>
</dbReference>
<comment type="caution">
    <text evidence="1">The sequence shown here is derived from an EMBL/GenBank/DDBJ whole genome shotgun (WGS) entry which is preliminary data.</text>
</comment>
<reference evidence="1 2" key="1">
    <citation type="submission" date="2018-08" db="EMBL/GenBank/DDBJ databases">
        <title>A genome reference for cultivated species of the human gut microbiota.</title>
        <authorList>
            <person name="Zou Y."/>
            <person name="Xue W."/>
            <person name="Luo G."/>
        </authorList>
    </citation>
    <scope>NUCLEOTIDE SEQUENCE [LARGE SCALE GENOMIC DNA]</scope>
    <source>
        <strain evidence="1 2">TM07-19</strain>
    </source>
</reference>
<sequence>EEMKARDQMEWVRAVNGIRNMAEEIVLKELIYR</sequence>
<proteinExistence type="predicted"/>
<evidence type="ECO:0000313" key="1">
    <source>
        <dbReference type="EMBL" id="RGJ22969.1"/>
    </source>
</evidence>
<dbReference type="AlphaFoldDB" id="A0A3E4GPR3"/>
<protein>
    <submittedName>
        <fullName evidence="1">TnpV protein</fullName>
    </submittedName>
</protein>